<feature type="transmembrane region" description="Helical" evidence="2">
    <location>
        <begin position="432"/>
        <end position="454"/>
    </location>
</feature>
<keyword evidence="2" id="KW-0472">Membrane</keyword>
<keyword evidence="2" id="KW-1133">Transmembrane helix</keyword>
<sequence length="566" mass="64606">MPGRGNRVRVVSEDSSVNLELTTSDPGEKHRGYGSHLTLGKMETVQPGLNIQYYNQGLDLDEEAEVSGAREMYQDSDSVEKRYQSDDYGRDAKHGNIDDSSVRIEIRDMGHEGSSNFTTSTLHKCKKEVLRPYWHLLALVGWRALNKESIFAQSLQWRIVNALYTSTVIALLLYSYSYEVLACEWKLDVKLCSGQCPFAQKVLETTWAPLLENETSMALHNGTEQEFVSGLLNMKNNFTMKYRSKSELWHAENPACDHIITTYIIPNILHIIAYIIGFYHFRVQENEQLDALMEKVFLQATTVQARTASQQKMIKTQRHFLIIGGIWVFCSGLLQCLYMWAFDFPKMPIFENFHASTEVILFSLEIIGRAVFDSVILAIVMNFVTQCEMIKFYVRGLVMRLQEKSTDLKTAMKDMLMLRQSLSQLNGIISKMTTLVGVILAELTVIGVFLLLINKNSTPKMWAYRALFPVAWAFMLSLPLYQAARVNSICLRIKKVSLEMRVFGYKGASLLDLDSFMQFVHHTKLKAKLFHINVIPSHLIFSSIFSAFVLLILIQTSNIGPDNLFI</sequence>
<reference evidence="3 4" key="1">
    <citation type="journal article" date="2021" name="Elife">
        <title>Chloroplast acquisition without the gene transfer in kleptoplastic sea slugs, Plakobranchus ocellatus.</title>
        <authorList>
            <person name="Maeda T."/>
            <person name="Takahashi S."/>
            <person name="Yoshida T."/>
            <person name="Shimamura S."/>
            <person name="Takaki Y."/>
            <person name="Nagai Y."/>
            <person name="Toyoda A."/>
            <person name="Suzuki Y."/>
            <person name="Arimoto A."/>
            <person name="Ishii H."/>
            <person name="Satoh N."/>
            <person name="Nishiyama T."/>
            <person name="Hasebe M."/>
            <person name="Maruyama T."/>
            <person name="Minagawa J."/>
            <person name="Obokata J."/>
            <person name="Shigenobu S."/>
        </authorList>
    </citation>
    <scope>NUCLEOTIDE SEQUENCE [LARGE SCALE GENOMIC DNA]</scope>
</reference>
<dbReference type="PANTHER" id="PTHR38337:SF1">
    <property type="entry name" value="GUSTATORY RECEPTOR"/>
    <property type="match status" value="1"/>
</dbReference>
<gene>
    <name evidence="3" type="ORF">PoB_005848900</name>
</gene>
<evidence type="ECO:0000313" key="3">
    <source>
        <dbReference type="EMBL" id="GFO31984.1"/>
    </source>
</evidence>
<evidence type="ECO:0000256" key="1">
    <source>
        <dbReference type="SAM" id="MobiDB-lite"/>
    </source>
</evidence>
<dbReference type="AlphaFoldDB" id="A0AAV4CGV6"/>
<feature type="region of interest" description="Disordered" evidence="1">
    <location>
        <begin position="69"/>
        <end position="90"/>
    </location>
</feature>
<comment type="caution">
    <text evidence="3">The sequence shown here is derived from an EMBL/GenBank/DDBJ whole genome shotgun (WGS) entry which is preliminary data.</text>
</comment>
<evidence type="ECO:0000256" key="2">
    <source>
        <dbReference type="SAM" id="Phobius"/>
    </source>
</evidence>
<dbReference type="EMBL" id="BLXT01006514">
    <property type="protein sequence ID" value="GFO31984.1"/>
    <property type="molecule type" value="Genomic_DNA"/>
</dbReference>
<protein>
    <recommendedName>
        <fullName evidence="5">Gustatory receptor</fullName>
    </recommendedName>
</protein>
<feature type="transmembrane region" description="Helical" evidence="2">
    <location>
        <begin position="263"/>
        <end position="281"/>
    </location>
</feature>
<dbReference type="Proteomes" id="UP000735302">
    <property type="component" value="Unassembled WGS sequence"/>
</dbReference>
<dbReference type="PANTHER" id="PTHR38337">
    <property type="entry name" value="AGAP010540-PA"/>
    <property type="match status" value="1"/>
</dbReference>
<evidence type="ECO:0008006" key="5">
    <source>
        <dbReference type="Google" id="ProtNLM"/>
    </source>
</evidence>
<feature type="transmembrane region" description="Helical" evidence="2">
    <location>
        <begin position="534"/>
        <end position="554"/>
    </location>
</feature>
<name>A0AAV4CGV6_9GAST</name>
<keyword evidence="4" id="KW-1185">Reference proteome</keyword>
<feature type="transmembrane region" description="Helical" evidence="2">
    <location>
        <begin position="360"/>
        <end position="385"/>
    </location>
</feature>
<feature type="compositionally biased region" description="Basic and acidic residues" evidence="1">
    <location>
        <begin position="78"/>
        <end position="90"/>
    </location>
</feature>
<evidence type="ECO:0000313" key="4">
    <source>
        <dbReference type="Proteomes" id="UP000735302"/>
    </source>
</evidence>
<organism evidence="3 4">
    <name type="scientific">Plakobranchus ocellatus</name>
    <dbReference type="NCBI Taxonomy" id="259542"/>
    <lineage>
        <taxon>Eukaryota</taxon>
        <taxon>Metazoa</taxon>
        <taxon>Spiralia</taxon>
        <taxon>Lophotrochozoa</taxon>
        <taxon>Mollusca</taxon>
        <taxon>Gastropoda</taxon>
        <taxon>Heterobranchia</taxon>
        <taxon>Euthyneura</taxon>
        <taxon>Panpulmonata</taxon>
        <taxon>Sacoglossa</taxon>
        <taxon>Placobranchoidea</taxon>
        <taxon>Plakobranchidae</taxon>
        <taxon>Plakobranchus</taxon>
    </lineage>
</organism>
<accession>A0AAV4CGV6</accession>
<proteinExistence type="predicted"/>
<keyword evidence="2" id="KW-0812">Transmembrane</keyword>
<feature type="transmembrane region" description="Helical" evidence="2">
    <location>
        <begin position="466"/>
        <end position="484"/>
    </location>
</feature>
<feature type="transmembrane region" description="Helical" evidence="2">
    <location>
        <begin position="320"/>
        <end position="340"/>
    </location>
</feature>